<protein>
    <submittedName>
        <fullName evidence="1">Uncharacterized protein</fullName>
    </submittedName>
</protein>
<evidence type="ECO:0000313" key="1">
    <source>
        <dbReference type="EMBL" id="CDC70251.1"/>
    </source>
</evidence>
<gene>
    <name evidence="1" type="ORF">BN626_00224</name>
</gene>
<evidence type="ECO:0000313" key="2">
    <source>
        <dbReference type="Proteomes" id="UP000018162"/>
    </source>
</evidence>
<dbReference type="Proteomes" id="UP000018162">
    <property type="component" value="Unassembled WGS sequence"/>
</dbReference>
<accession>R6TQR5</accession>
<proteinExistence type="predicted"/>
<organism evidence="1 2">
    <name type="scientific">Agathobacter rectalis CAG:36</name>
    <dbReference type="NCBI Taxonomy" id="1263079"/>
    <lineage>
        <taxon>Bacteria</taxon>
        <taxon>Bacillati</taxon>
        <taxon>Bacillota</taxon>
        <taxon>Clostridia</taxon>
        <taxon>Lachnospirales</taxon>
        <taxon>Lachnospiraceae</taxon>
        <taxon>Agathobacter</taxon>
    </lineage>
</organism>
<dbReference type="AlphaFoldDB" id="R6TQR5"/>
<dbReference type="EMBL" id="CBFV010000016">
    <property type="protein sequence ID" value="CDC70251.1"/>
    <property type="molecule type" value="Genomic_DNA"/>
</dbReference>
<name>R6TQR5_9FIRM</name>
<sequence length="82" mass="9734">MEKSTNFEMFVDAKHYIDKHHADNPIDFVINGYIFYYMSGRFPNALMHDVCNVVEALRTHYIHEFCVIDKDLSDDDEELPFD</sequence>
<comment type="caution">
    <text evidence="1">The sequence shown here is derived from an EMBL/GenBank/DDBJ whole genome shotgun (WGS) entry which is preliminary data.</text>
</comment>
<reference evidence="1" key="1">
    <citation type="submission" date="2012-11" db="EMBL/GenBank/DDBJ databases">
        <title>Dependencies among metagenomic species, viruses, plasmids and units of genetic variation.</title>
        <authorList>
            <person name="Nielsen H.B."/>
            <person name="Almeida M."/>
            <person name="Juncker A.S."/>
            <person name="Rasmussen S."/>
            <person name="Li J."/>
            <person name="Sunagawa S."/>
            <person name="Plichta D."/>
            <person name="Gautier L."/>
            <person name="Le Chatelier E."/>
            <person name="Peletier E."/>
            <person name="Bonde I."/>
            <person name="Nielsen T."/>
            <person name="Manichanh C."/>
            <person name="Arumugam M."/>
            <person name="Batto J."/>
            <person name="Santos M.B.Q.D."/>
            <person name="Blom N."/>
            <person name="Borruel N."/>
            <person name="Burgdorf K.S."/>
            <person name="Boumezbeur F."/>
            <person name="Casellas F."/>
            <person name="Dore J."/>
            <person name="Guarner F."/>
            <person name="Hansen T."/>
            <person name="Hildebrand F."/>
            <person name="Kaas R.S."/>
            <person name="Kennedy S."/>
            <person name="Kristiansen K."/>
            <person name="Kultima J.R."/>
            <person name="Leonard P."/>
            <person name="Levenez F."/>
            <person name="Lund O."/>
            <person name="Moumen B."/>
            <person name="Le Paslier D."/>
            <person name="Pons N."/>
            <person name="Pedersen O."/>
            <person name="Prifti E."/>
            <person name="Qin J."/>
            <person name="Raes J."/>
            <person name="Tap J."/>
            <person name="Tims S."/>
            <person name="Ussery D.W."/>
            <person name="Yamada T."/>
            <person name="MetaHit consortium"/>
            <person name="Renault P."/>
            <person name="Sicheritz-Ponten T."/>
            <person name="Bork P."/>
            <person name="Wang J."/>
            <person name="Brunak S."/>
            <person name="Ehrlich S.D."/>
        </authorList>
    </citation>
    <scope>NUCLEOTIDE SEQUENCE [LARGE SCALE GENOMIC DNA]</scope>
</reference>